<sequence>MLALLIDPDKCRDKDLEKQTHLINIYHPELILVGGSLTTQPVDPVVEYLKQHTDVPVVLYPGHPSQVSYKADALLFLSMISGRNAELLIGAHVTAAPAIRQNRLETIPTGYMLIDGGSPTSVEYISQTRPIPAEKNDIAVATAMAGEMLGLRMIYMDAGSGAKNAISADMIRRVKEHLQSPLMIGGGINTPEKLKAAFSAGADIVVVGNVLEKDPTLLKQFTEITAQS</sequence>
<dbReference type="Proteomes" id="UP000252733">
    <property type="component" value="Unassembled WGS sequence"/>
</dbReference>
<protein>
    <recommendedName>
        <fullName evidence="9">Geranylgeranylglyceryl phosphate synthase</fullName>
        <shortName evidence="9">GGGP synthase</shortName>
        <shortName evidence="9">GGGPS</shortName>
        <ecNumber evidence="9">2.5.1.41</ecNumber>
    </recommendedName>
    <alternativeName>
        <fullName evidence="9">(S)-3-O-geranylgeranylglyceryl phosphate synthase</fullName>
    </alternativeName>
    <alternativeName>
        <fullName evidence="9">Phosphoglycerol geranylgeranyltransferase</fullName>
    </alternativeName>
</protein>
<gene>
    <name evidence="10" type="ORF">DFO77_109103</name>
</gene>
<accession>A0A2T0XTA5</accession>
<evidence type="ECO:0000256" key="7">
    <source>
        <dbReference type="ARBA" id="ARBA00023264"/>
    </source>
</evidence>
<dbReference type="EMBL" id="QPIZ01000009">
    <property type="protein sequence ID" value="RCW36139.1"/>
    <property type="molecule type" value="Genomic_DNA"/>
</dbReference>
<organism evidence="10 11">
    <name type="scientific">Marinilabilia salmonicolor</name>
    <dbReference type="NCBI Taxonomy" id="989"/>
    <lineage>
        <taxon>Bacteria</taxon>
        <taxon>Pseudomonadati</taxon>
        <taxon>Bacteroidota</taxon>
        <taxon>Bacteroidia</taxon>
        <taxon>Marinilabiliales</taxon>
        <taxon>Marinilabiliaceae</taxon>
        <taxon>Marinilabilia</taxon>
    </lineage>
</organism>
<dbReference type="GO" id="GO:0000287">
    <property type="term" value="F:magnesium ion binding"/>
    <property type="evidence" value="ECO:0007669"/>
    <property type="project" value="UniProtKB-UniRule"/>
</dbReference>
<dbReference type="InterPro" id="IPR038597">
    <property type="entry name" value="GGGP/HepGP_synthase_sf"/>
</dbReference>
<feature type="binding site" evidence="9">
    <location>
        <begin position="155"/>
        <end position="161"/>
    </location>
    <ligand>
        <name>sn-glycerol 1-phosphate</name>
        <dbReference type="ChEBI" id="CHEBI:57685"/>
    </ligand>
</feature>
<feature type="binding site" evidence="9">
    <location>
        <begin position="186"/>
        <end position="187"/>
    </location>
    <ligand>
        <name>sn-glycerol 1-phosphate</name>
        <dbReference type="ChEBI" id="CHEBI:57685"/>
    </ligand>
</feature>
<name>A0A2T0XTA5_9BACT</name>
<dbReference type="Gene3D" id="3.20.20.390">
    <property type="entry name" value="FMN-linked oxidoreductases"/>
    <property type="match status" value="1"/>
</dbReference>
<comment type="catalytic activity">
    <reaction evidence="8 9">
        <text>sn-glycerol 1-phosphate + (2E,6E,10E)-geranylgeranyl diphosphate = sn-3-O-(geranylgeranyl)glycerol 1-phosphate + diphosphate</text>
        <dbReference type="Rhea" id="RHEA:23404"/>
        <dbReference type="ChEBI" id="CHEBI:33019"/>
        <dbReference type="ChEBI" id="CHEBI:57677"/>
        <dbReference type="ChEBI" id="CHEBI:57685"/>
        <dbReference type="ChEBI" id="CHEBI:58756"/>
        <dbReference type="EC" id="2.5.1.41"/>
    </reaction>
</comment>
<feature type="binding site" evidence="9">
    <location>
        <position position="36"/>
    </location>
    <ligand>
        <name>Mg(2+)</name>
        <dbReference type="ChEBI" id="CHEBI:18420"/>
    </ligand>
</feature>
<keyword evidence="4 9" id="KW-0460">Magnesium</keyword>
<evidence type="ECO:0000256" key="8">
    <source>
        <dbReference type="ARBA" id="ARBA00047288"/>
    </source>
</evidence>
<comment type="caution">
    <text evidence="10">The sequence shown here is derived from an EMBL/GenBank/DDBJ whole genome shotgun (WGS) entry which is preliminary data.</text>
</comment>
<evidence type="ECO:0000256" key="4">
    <source>
        <dbReference type="ARBA" id="ARBA00022842"/>
    </source>
</evidence>
<keyword evidence="2 9" id="KW-0808">Transferase</keyword>
<keyword evidence="7 9" id="KW-1208">Phospholipid metabolism</keyword>
<dbReference type="GO" id="GO:0120536">
    <property type="term" value="F:heptaprenylglyceryl phosphate synthase activity"/>
    <property type="evidence" value="ECO:0007669"/>
    <property type="project" value="UniProtKB-ARBA"/>
</dbReference>
<comment type="caution">
    <text evidence="9">Lacks conserved residue(s) required for the propagation of feature annotation.</text>
</comment>
<dbReference type="InterPro" id="IPR010946">
    <property type="entry name" value="GGGP_synth"/>
</dbReference>
<feature type="binding site" evidence="9">
    <location>
        <position position="7"/>
    </location>
    <ligand>
        <name>Mg(2+)</name>
        <dbReference type="ChEBI" id="CHEBI:18420"/>
    </ligand>
</feature>
<evidence type="ECO:0000256" key="9">
    <source>
        <dbReference type="HAMAP-Rule" id="MF_00112"/>
    </source>
</evidence>
<dbReference type="AlphaFoldDB" id="A0A2T0XTA5"/>
<evidence type="ECO:0000256" key="2">
    <source>
        <dbReference type="ARBA" id="ARBA00022679"/>
    </source>
</evidence>
<keyword evidence="3 9" id="KW-0479">Metal-binding</keyword>
<dbReference type="GO" id="GO:0005737">
    <property type="term" value="C:cytoplasm"/>
    <property type="evidence" value="ECO:0007669"/>
    <property type="project" value="InterPro"/>
</dbReference>
<evidence type="ECO:0000256" key="6">
    <source>
        <dbReference type="ARBA" id="ARBA00023209"/>
    </source>
</evidence>
<comment type="function">
    <text evidence="9">Prenyltransferase that catalyzes the transfer of the geranylgeranyl moiety of geranylgeranyl diphosphate (GGPP) to the C3 hydroxyl of sn-glycerol-1-phosphate (G1P).</text>
</comment>
<dbReference type="SUPFAM" id="SSF51395">
    <property type="entry name" value="FMN-linked oxidoreductases"/>
    <property type="match status" value="1"/>
</dbReference>
<dbReference type="InterPro" id="IPR008205">
    <property type="entry name" value="GGGP_HepGP_synthase"/>
</dbReference>
<dbReference type="PANTHER" id="PTHR40029:SF2">
    <property type="entry name" value="HEPTAPRENYLGLYCERYL PHOSPHATE SYNTHASE"/>
    <property type="match status" value="1"/>
</dbReference>
<feature type="binding site" evidence="9">
    <location>
        <begin position="208"/>
        <end position="209"/>
    </location>
    <ligand>
        <name>sn-glycerol 1-phosphate</name>
        <dbReference type="ChEBI" id="CHEBI:57685"/>
    </ligand>
</feature>
<reference evidence="10 11" key="1">
    <citation type="submission" date="2018-07" db="EMBL/GenBank/DDBJ databases">
        <title>Freshwater and sediment microbial communities from various areas in North America, analyzing microbe dynamics in response to fracking.</title>
        <authorList>
            <person name="Lamendella R."/>
        </authorList>
    </citation>
    <scope>NUCLEOTIDE SEQUENCE [LARGE SCALE GENOMIC DNA]</scope>
    <source>
        <strain evidence="10 11">160A</strain>
    </source>
</reference>
<dbReference type="NCBIfam" id="TIGR01768">
    <property type="entry name" value="GGGP-family"/>
    <property type="match status" value="1"/>
</dbReference>
<dbReference type="Pfam" id="PF01884">
    <property type="entry name" value="PcrB"/>
    <property type="match status" value="1"/>
</dbReference>
<dbReference type="STRING" id="1168289.GCA_000259075_01462"/>
<keyword evidence="1 9" id="KW-0444">Lipid biosynthesis</keyword>
<dbReference type="GO" id="GO:0046474">
    <property type="term" value="P:glycerophospholipid biosynthetic process"/>
    <property type="evidence" value="ECO:0007669"/>
    <property type="project" value="UniProtKB-UniRule"/>
</dbReference>
<dbReference type="OrthoDB" id="9807235at2"/>
<comment type="similarity">
    <text evidence="9">Belongs to the GGGP/HepGP synthase family. Group II subfamily.</text>
</comment>
<evidence type="ECO:0000313" key="11">
    <source>
        <dbReference type="Proteomes" id="UP000252733"/>
    </source>
</evidence>
<evidence type="ECO:0000256" key="5">
    <source>
        <dbReference type="ARBA" id="ARBA00023098"/>
    </source>
</evidence>
<dbReference type="InterPro" id="IPR039074">
    <property type="entry name" value="GGGP/HepGP_synthase_I"/>
</dbReference>
<dbReference type="NCBIfam" id="TIGR01769">
    <property type="entry name" value="GGGP"/>
    <property type="match status" value="1"/>
</dbReference>
<dbReference type="GO" id="GO:0047294">
    <property type="term" value="F:phosphoglycerol geranylgeranyltransferase activity"/>
    <property type="evidence" value="ECO:0007669"/>
    <property type="project" value="UniProtKB-UniRule"/>
</dbReference>
<evidence type="ECO:0000313" key="10">
    <source>
        <dbReference type="EMBL" id="RCW36139.1"/>
    </source>
</evidence>
<dbReference type="NCBIfam" id="NF003198">
    <property type="entry name" value="PRK04169.1-2"/>
    <property type="match status" value="1"/>
</dbReference>
<evidence type="ECO:0000256" key="3">
    <source>
        <dbReference type="ARBA" id="ARBA00022723"/>
    </source>
</evidence>
<dbReference type="EC" id="2.5.1.41" evidence="9"/>
<dbReference type="HAMAP" id="MF_00112">
    <property type="entry name" value="GGGP_HepGP_synthase"/>
    <property type="match status" value="1"/>
</dbReference>
<keyword evidence="6 9" id="KW-0594">Phospholipid biosynthesis</keyword>
<keyword evidence="5 9" id="KW-0443">Lipid metabolism</keyword>
<keyword evidence="11" id="KW-1185">Reference proteome</keyword>
<evidence type="ECO:0000256" key="1">
    <source>
        <dbReference type="ARBA" id="ARBA00022516"/>
    </source>
</evidence>
<comment type="cofactor">
    <cofactor evidence="9">
        <name>Mg(2+)</name>
        <dbReference type="ChEBI" id="CHEBI:18420"/>
    </cofactor>
</comment>
<dbReference type="PANTHER" id="PTHR40029">
    <property type="match status" value="1"/>
</dbReference>
<proteinExistence type="inferred from homology"/>